<dbReference type="Proteomes" id="UP000295510">
    <property type="component" value="Unassembled WGS sequence"/>
</dbReference>
<keyword evidence="1" id="KW-0472">Membrane</keyword>
<keyword evidence="3" id="KW-1185">Reference proteome</keyword>
<dbReference type="AlphaFoldDB" id="A0A4R6U6P3"/>
<keyword evidence="1" id="KW-0812">Transmembrane</keyword>
<proteinExistence type="predicted"/>
<evidence type="ECO:0000313" key="2">
    <source>
        <dbReference type="EMBL" id="TDQ40543.1"/>
    </source>
</evidence>
<evidence type="ECO:0000256" key="1">
    <source>
        <dbReference type="SAM" id="Phobius"/>
    </source>
</evidence>
<dbReference type="RefSeq" id="WP_133599002.1">
    <property type="nucleotide sequence ID" value="NZ_SNYL01000017.1"/>
</dbReference>
<organism evidence="2 3">
    <name type="scientific">Tepidicella xavieri</name>
    <dbReference type="NCBI Taxonomy" id="360241"/>
    <lineage>
        <taxon>Bacteria</taxon>
        <taxon>Pseudomonadati</taxon>
        <taxon>Pseudomonadota</taxon>
        <taxon>Betaproteobacteria</taxon>
        <taxon>Burkholderiales</taxon>
        <taxon>Tepidicella</taxon>
    </lineage>
</organism>
<evidence type="ECO:0000313" key="3">
    <source>
        <dbReference type="Proteomes" id="UP000295510"/>
    </source>
</evidence>
<dbReference type="EMBL" id="SNYL01000017">
    <property type="protein sequence ID" value="TDQ40543.1"/>
    <property type="molecule type" value="Genomic_DNA"/>
</dbReference>
<reference evidence="2 3" key="1">
    <citation type="submission" date="2019-03" db="EMBL/GenBank/DDBJ databases">
        <title>Genomic Encyclopedia of Type Strains, Phase IV (KMG-IV): sequencing the most valuable type-strain genomes for metagenomic binning, comparative biology and taxonomic classification.</title>
        <authorList>
            <person name="Goeker M."/>
        </authorList>
    </citation>
    <scope>NUCLEOTIDE SEQUENCE [LARGE SCALE GENOMIC DNA]</scope>
    <source>
        <strain evidence="2 3">DSM 19605</strain>
    </source>
</reference>
<protein>
    <submittedName>
        <fullName evidence="2">DUF2970 family protein</fullName>
    </submittedName>
</protein>
<dbReference type="OrthoDB" id="8657357at2"/>
<comment type="caution">
    <text evidence="2">The sequence shown here is derived from an EMBL/GenBank/DDBJ whole genome shotgun (WGS) entry which is preliminary data.</text>
</comment>
<dbReference type="Pfam" id="PF11174">
    <property type="entry name" value="DUF2970"/>
    <property type="match status" value="1"/>
</dbReference>
<sequence length="68" mass="8052">MTQPPQRRPSSWWVTVRAVLWSFLGLRRRKDFHEDVKRLNPLQVMAVGFILTFLFVILLMVIVNWIAG</sequence>
<feature type="transmembrane region" description="Helical" evidence="1">
    <location>
        <begin position="41"/>
        <end position="67"/>
    </location>
</feature>
<name>A0A4R6U6P3_9BURK</name>
<gene>
    <name evidence="2" type="ORF">DFR43_11744</name>
</gene>
<accession>A0A4R6U6P3</accession>
<dbReference type="InterPro" id="IPR021344">
    <property type="entry name" value="DUF2970"/>
</dbReference>
<keyword evidence="1" id="KW-1133">Transmembrane helix</keyword>